<name>A0A9P3PR77_LYOSH</name>
<feature type="transmembrane region" description="Helical" evidence="1">
    <location>
        <begin position="15"/>
        <end position="33"/>
    </location>
</feature>
<keyword evidence="1" id="KW-0472">Membrane</keyword>
<feature type="transmembrane region" description="Helical" evidence="1">
    <location>
        <begin position="45"/>
        <end position="63"/>
    </location>
</feature>
<dbReference type="EMBL" id="BRPK01000008">
    <property type="protein sequence ID" value="GLB40528.1"/>
    <property type="molecule type" value="Genomic_DNA"/>
</dbReference>
<dbReference type="Proteomes" id="UP001063166">
    <property type="component" value="Unassembled WGS sequence"/>
</dbReference>
<dbReference type="PANTHER" id="PTHR32251">
    <property type="entry name" value="3-OXO-5-ALPHA-STEROID 4-DEHYDROGENASE"/>
    <property type="match status" value="1"/>
</dbReference>
<dbReference type="InterPro" id="IPR010721">
    <property type="entry name" value="UstE-like"/>
</dbReference>
<keyword evidence="1" id="KW-0812">Transmembrane</keyword>
<keyword evidence="1" id="KW-1133">Transmembrane helix</keyword>
<proteinExistence type="predicted"/>
<dbReference type="Pfam" id="PF06966">
    <property type="entry name" value="DUF1295"/>
    <property type="match status" value="1"/>
</dbReference>
<dbReference type="GO" id="GO:0016020">
    <property type="term" value="C:membrane"/>
    <property type="evidence" value="ECO:0007669"/>
    <property type="project" value="TreeGrafter"/>
</dbReference>
<dbReference type="Gene3D" id="1.20.120.1630">
    <property type="match status" value="1"/>
</dbReference>
<dbReference type="PANTHER" id="PTHR32251:SF23">
    <property type="entry name" value="3-OXO-5-ALPHA-STEROID 4-DEHYDROGENASE (DUF1295)"/>
    <property type="match status" value="1"/>
</dbReference>
<evidence type="ECO:0000256" key="1">
    <source>
        <dbReference type="SAM" id="Phobius"/>
    </source>
</evidence>
<organism evidence="2 3">
    <name type="scientific">Lyophyllum shimeji</name>
    <name type="common">Hon-shimeji</name>
    <name type="synonym">Tricholoma shimeji</name>
    <dbReference type="NCBI Taxonomy" id="47721"/>
    <lineage>
        <taxon>Eukaryota</taxon>
        <taxon>Fungi</taxon>
        <taxon>Dikarya</taxon>
        <taxon>Basidiomycota</taxon>
        <taxon>Agaricomycotina</taxon>
        <taxon>Agaricomycetes</taxon>
        <taxon>Agaricomycetidae</taxon>
        <taxon>Agaricales</taxon>
        <taxon>Tricholomatineae</taxon>
        <taxon>Lyophyllaceae</taxon>
        <taxon>Lyophyllum</taxon>
    </lineage>
</organism>
<sequence length="390" mass="45184">MNAVTTFFESISPVYQWPVKFCAATTLVVWILSVLTSNVSQVDRLWTFLPTIYTAYYALLPLWPQEPLFPLCPYTPRDLGWTIVRDFSPRALLMFGLVFIWMCRLSYNTHRRGLFRLQDEDYRWAVLRTKIPPWLFQVVNLTFIAVTQSILLLSLAFPTKTAAVMQPHDHLVLSDLLLAALALVDLALEFTADNQQWAFHSYKHAYLAREKGKSDVEPYDKTQHWPGARLDFTPEDAKRGFITRGLWAYSRHPNFFCEQSFWWIITFFPLLAPAPPHFPFTPTPHHLIPPLTAIRENPYVLIPLLRLLLAPLVDFLPALSLSLLFFSSTLFTESISKGKYPREYAAYQQRVGMFSPLRTWEKGLLLSWQGRRKAVEELVWGRGEKAGKQE</sequence>
<evidence type="ECO:0000313" key="2">
    <source>
        <dbReference type="EMBL" id="GLB40528.1"/>
    </source>
</evidence>
<accession>A0A9P3PR77</accession>
<protein>
    <submittedName>
        <fullName evidence="2">Integral membrane protein</fullName>
    </submittedName>
</protein>
<dbReference type="AlphaFoldDB" id="A0A9P3PR77"/>
<evidence type="ECO:0000313" key="3">
    <source>
        <dbReference type="Proteomes" id="UP001063166"/>
    </source>
</evidence>
<reference evidence="2" key="1">
    <citation type="submission" date="2022-07" db="EMBL/GenBank/DDBJ databases">
        <title>The genome of Lyophyllum shimeji provides insight into the initial evolution of ectomycorrhizal fungal genome.</title>
        <authorList>
            <person name="Kobayashi Y."/>
            <person name="Shibata T."/>
            <person name="Hirakawa H."/>
            <person name="Shigenobu S."/>
            <person name="Nishiyama T."/>
            <person name="Yamada A."/>
            <person name="Hasebe M."/>
            <person name="Kawaguchi M."/>
        </authorList>
    </citation>
    <scope>NUCLEOTIDE SEQUENCE</scope>
    <source>
        <strain evidence="2">AT787</strain>
    </source>
</reference>
<keyword evidence="3" id="KW-1185">Reference proteome</keyword>
<dbReference type="OrthoDB" id="201504at2759"/>
<comment type="caution">
    <text evidence="2">The sequence shown here is derived from an EMBL/GenBank/DDBJ whole genome shotgun (WGS) entry which is preliminary data.</text>
</comment>
<feature type="transmembrane region" description="Helical" evidence="1">
    <location>
        <begin position="134"/>
        <end position="158"/>
    </location>
</feature>
<feature type="transmembrane region" description="Helical" evidence="1">
    <location>
        <begin position="87"/>
        <end position="107"/>
    </location>
</feature>
<gene>
    <name evidence="2" type="ORF">LshimejAT787_0803990</name>
</gene>